<name>A0A6D2KRE0_9BRAS</name>
<dbReference type="InterPro" id="IPR007657">
    <property type="entry name" value="Glycosyltransferase_61"/>
</dbReference>
<reference evidence="9" key="1">
    <citation type="submission" date="2020-01" db="EMBL/GenBank/DDBJ databases">
        <authorList>
            <person name="Mishra B."/>
        </authorList>
    </citation>
    <scope>NUCLEOTIDE SEQUENCE [LARGE SCALE GENOMIC DNA]</scope>
</reference>
<comment type="caution">
    <text evidence="9">The sequence shown here is derived from an EMBL/GenBank/DDBJ whole genome shotgun (WGS) entry which is preliminary data.</text>
</comment>
<sequence length="123" mass="13960">MTLLMRTGPRSLKNEPAVINVFRGECERVEWCEVKVSYSNNLTFCEQVELMRKTDVLVSPHGAQLTNLVLMDKNSSVMEFSPKGWLKLAGVGQLVYKWGANWSGMRHEGSWHDPVGETCQFPD</sequence>
<dbReference type="GO" id="GO:0000139">
    <property type="term" value="C:Golgi membrane"/>
    <property type="evidence" value="ECO:0007669"/>
    <property type="project" value="UniProtKB-SubCell"/>
</dbReference>
<evidence type="ECO:0000256" key="4">
    <source>
        <dbReference type="ARBA" id="ARBA00022692"/>
    </source>
</evidence>
<gene>
    <name evidence="9" type="ORF">MERR_LOCUS42945</name>
</gene>
<dbReference type="InterPro" id="IPR049625">
    <property type="entry name" value="Glyco_transf_61_cat"/>
</dbReference>
<accession>A0A6D2KRE0</accession>
<feature type="domain" description="Glycosyltransferase 61 catalytic" evidence="8">
    <location>
        <begin position="6"/>
        <end position="78"/>
    </location>
</feature>
<comment type="subcellular location">
    <subcellularLocation>
        <location evidence="1">Golgi apparatus membrane</location>
        <topology evidence="1">Single-pass type II membrane protein</topology>
    </subcellularLocation>
</comment>
<evidence type="ECO:0000256" key="7">
    <source>
        <dbReference type="ARBA" id="ARBA00023180"/>
    </source>
</evidence>
<dbReference type="EMBL" id="CACVBM020001607">
    <property type="protein sequence ID" value="CAA7055709.1"/>
    <property type="molecule type" value="Genomic_DNA"/>
</dbReference>
<keyword evidence="10" id="KW-1185">Reference proteome</keyword>
<evidence type="ECO:0000256" key="5">
    <source>
        <dbReference type="ARBA" id="ARBA00022989"/>
    </source>
</evidence>
<evidence type="ECO:0000313" key="10">
    <source>
        <dbReference type="Proteomes" id="UP000467841"/>
    </source>
</evidence>
<dbReference type="PANTHER" id="PTHR20961:SF38">
    <property type="entry name" value="PROTEIN O-LINKED-MANNOSE BETA-1,4-N-ACETYLGLUCOSAMINYLTRANSFERASE 2"/>
    <property type="match status" value="1"/>
</dbReference>
<keyword evidence="4" id="KW-0812">Transmembrane</keyword>
<dbReference type="GO" id="GO:0016763">
    <property type="term" value="F:pentosyltransferase activity"/>
    <property type="evidence" value="ECO:0007669"/>
    <property type="project" value="UniProtKB-ARBA"/>
</dbReference>
<protein>
    <recommendedName>
        <fullName evidence="8">Glycosyltransferase 61 catalytic domain-containing protein</fullName>
    </recommendedName>
</protein>
<keyword evidence="2" id="KW-0328">Glycosyltransferase</keyword>
<dbReference type="AlphaFoldDB" id="A0A6D2KRE0"/>
<keyword evidence="7" id="KW-0325">Glycoprotein</keyword>
<dbReference type="PANTHER" id="PTHR20961">
    <property type="entry name" value="GLYCOSYLTRANSFERASE"/>
    <property type="match status" value="1"/>
</dbReference>
<evidence type="ECO:0000256" key="3">
    <source>
        <dbReference type="ARBA" id="ARBA00022679"/>
    </source>
</evidence>
<dbReference type="OrthoDB" id="529273at2759"/>
<proteinExistence type="predicted"/>
<evidence type="ECO:0000313" key="9">
    <source>
        <dbReference type="EMBL" id="CAA7055709.1"/>
    </source>
</evidence>
<organism evidence="9 10">
    <name type="scientific">Microthlaspi erraticum</name>
    <dbReference type="NCBI Taxonomy" id="1685480"/>
    <lineage>
        <taxon>Eukaryota</taxon>
        <taxon>Viridiplantae</taxon>
        <taxon>Streptophyta</taxon>
        <taxon>Embryophyta</taxon>
        <taxon>Tracheophyta</taxon>
        <taxon>Spermatophyta</taxon>
        <taxon>Magnoliopsida</taxon>
        <taxon>eudicotyledons</taxon>
        <taxon>Gunneridae</taxon>
        <taxon>Pentapetalae</taxon>
        <taxon>rosids</taxon>
        <taxon>malvids</taxon>
        <taxon>Brassicales</taxon>
        <taxon>Brassicaceae</taxon>
        <taxon>Coluteocarpeae</taxon>
        <taxon>Microthlaspi</taxon>
    </lineage>
</organism>
<keyword evidence="6" id="KW-0472">Membrane</keyword>
<keyword evidence="3" id="KW-0808">Transferase</keyword>
<evidence type="ECO:0000256" key="1">
    <source>
        <dbReference type="ARBA" id="ARBA00004323"/>
    </source>
</evidence>
<keyword evidence="5" id="KW-1133">Transmembrane helix</keyword>
<dbReference type="Pfam" id="PF04577">
    <property type="entry name" value="Glyco_transf_61"/>
    <property type="match status" value="1"/>
</dbReference>
<evidence type="ECO:0000256" key="6">
    <source>
        <dbReference type="ARBA" id="ARBA00023136"/>
    </source>
</evidence>
<evidence type="ECO:0000256" key="2">
    <source>
        <dbReference type="ARBA" id="ARBA00022676"/>
    </source>
</evidence>
<dbReference type="Proteomes" id="UP000467841">
    <property type="component" value="Unassembled WGS sequence"/>
</dbReference>
<evidence type="ECO:0000259" key="8">
    <source>
        <dbReference type="Pfam" id="PF04577"/>
    </source>
</evidence>